<evidence type="ECO:0000313" key="10">
    <source>
        <dbReference type="EMBL" id="SVE26514.1"/>
    </source>
</evidence>
<evidence type="ECO:0000256" key="7">
    <source>
        <dbReference type="ARBA" id="ARBA00023136"/>
    </source>
</evidence>
<keyword evidence="3" id="KW-1003">Cell membrane</keyword>
<dbReference type="AlphaFoldDB" id="A0A383C2V0"/>
<feature type="domain" description="Tripartite ATP-independent periplasmic transporters DctQ component" evidence="9">
    <location>
        <begin position="39"/>
        <end position="170"/>
    </location>
</feature>
<sequence>RAGFILLWRGQLEQSSFTLRVENIIRAIGDSASWFCLLLIAFVCASVLLRYVAGVSSLAFDELQWHIYSASWLLGFSYATTKRSHVRNDILFNKFSKLTQARIDLYSHLLLVLPFVGVILYHSWSFVEWSYLQNEGSIDPDGLPGRWVIKSVLLIGFFLFGVASLVRVIDLKRVIAGLKRGVADVC</sequence>
<dbReference type="PANTHER" id="PTHR35011">
    <property type="entry name" value="2,3-DIKETO-L-GULONATE TRAP TRANSPORTER SMALL PERMEASE PROTEIN YIAM"/>
    <property type="match status" value="1"/>
</dbReference>
<feature type="transmembrane region" description="Helical" evidence="8">
    <location>
        <begin position="147"/>
        <end position="169"/>
    </location>
</feature>
<reference evidence="10" key="1">
    <citation type="submission" date="2018-05" db="EMBL/GenBank/DDBJ databases">
        <authorList>
            <person name="Lanie J.A."/>
            <person name="Ng W.-L."/>
            <person name="Kazmierczak K.M."/>
            <person name="Andrzejewski T.M."/>
            <person name="Davidsen T.M."/>
            <person name="Wayne K.J."/>
            <person name="Tettelin H."/>
            <person name="Glass J.I."/>
            <person name="Rusch D."/>
            <person name="Podicherti R."/>
            <person name="Tsui H.-C.T."/>
            <person name="Winkler M.E."/>
        </authorList>
    </citation>
    <scope>NUCLEOTIDE SEQUENCE</scope>
</reference>
<evidence type="ECO:0000256" key="4">
    <source>
        <dbReference type="ARBA" id="ARBA00022519"/>
    </source>
</evidence>
<feature type="transmembrane region" description="Helical" evidence="8">
    <location>
        <begin position="34"/>
        <end position="53"/>
    </location>
</feature>
<keyword evidence="4" id="KW-0997">Cell inner membrane</keyword>
<evidence type="ECO:0000256" key="8">
    <source>
        <dbReference type="SAM" id="Phobius"/>
    </source>
</evidence>
<dbReference type="InterPro" id="IPR007387">
    <property type="entry name" value="TRAP_DctQ"/>
</dbReference>
<proteinExistence type="predicted"/>
<keyword evidence="5 8" id="KW-0812">Transmembrane</keyword>
<dbReference type="EMBL" id="UINC01205370">
    <property type="protein sequence ID" value="SVE26514.1"/>
    <property type="molecule type" value="Genomic_DNA"/>
</dbReference>
<gene>
    <name evidence="10" type="ORF">METZ01_LOCUS479368</name>
</gene>
<evidence type="ECO:0000256" key="6">
    <source>
        <dbReference type="ARBA" id="ARBA00022989"/>
    </source>
</evidence>
<accession>A0A383C2V0</accession>
<protein>
    <recommendedName>
        <fullName evidence="9">Tripartite ATP-independent periplasmic transporters DctQ component domain-containing protein</fullName>
    </recommendedName>
</protein>
<dbReference type="GO" id="GO:0005886">
    <property type="term" value="C:plasma membrane"/>
    <property type="evidence" value="ECO:0007669"/>
    <property type="project" value="UniProtKB-SubCell"/>
</dbReference>
<evidence type="ECO:0000256" key="5">
    <source>
        <dbReference type="ARBA" id="ARBA00022692"/>
    </source>
</evidence>
<dbReference type="Pfam" id="PF04290">
    <property type="entry name" value="DctQ"/>
    <property type="match status" value="1"/>
</dbReference>
<keyword evidence="7 8" id="KW-0472">Membrane</keyword>
<evidence type="ECO:0000256" key="1">
    <source>
        <dbReference type="ARBA" id="ARBA00004429"/>
    </source>
</evidence>
<dbReference type="PANTHER" id="PTHR35011:SF4">
    <property type="entry name" value="SLL1102 PROTEIN"/>
    <property type="match status" value="1"/>
</dbReference>
<name>A0A383C2V0_9ZZZZ</name>
<feature type="transmembrane region" description="Helical" evidence="8">
    <location>
        <begin position="65"/>
        <end position="84"/>
    </location>
</feature>
<comment type="subcellular location">
    <subcellularLocation>
        <location evidence="1">Cell inner membrane</location>
        <topology evidence="1">Multi-pass membrane protein</topology>
    </subcellularLocation>
</comment>
<evidence type="ECO:0000256" key="2">
    <source>
        <dbReference type="ARBA" id="ARBA00022448"/>
    </source>
</evidence>
<keyword evidence="2" id="KW-0813">Transport</keyword>
<feature type="non-terminal residue" evidence="10">
    <location>
        <position position="1"/>
    </location>
</feature>
<dbReference type="InterPro" id="IPR055348">
    <property type="entry name" value="DctQ"/>
</dbReference>
<evidence type="ECO:0000256" key="3">
    <source>
        <dbReference type="ARBA" id="ARBA00022475"/>
    </source>
</evidence>
<organism evidence="10">
    <name type="scientific">marine metagenome</name>
    <dbReference type="NCBI Taxonomy" id="408172"/>
    <lineage>
        <taxon>unclassified sequences</taxon>
        <taxon>metagenomes</taxon>
        <taxon>ecological metagenomes</taxon>
    </lineage>
</organism>
<keyword evidence="6 8" id="KW-1133">Transmembrane helix</keyword>
<evidence type="ECO:0000259" key="9">
    <source>
        <dbReference type="Pfam" id="PF04290"/>
    </source>
</evidence>
<feature type="transmembrane region" description="Helical" evidence="8">
    <location>
        <begin position="105"/>
        <end position="127"/>
    </location>
</feature>